<dbReference type="Gene3D" id="3.30.565.10">
    <property type="entry name" value="Histidine kinase-like ATPase, C-terminal domain"/>
    <property type="match status" value="1"/>
</dbReference>
<keyword evidence="10" id="KW-0472">Membrane</keyword>
<evidence type="ECO:0000256" key="1">
    <source>
        <dbReference type="ARBA" id="ARBA00000085"/>
    </source>
</evidence>
<keyword evidence="3" id="KW-0597">Phosphoprotein</keyword>
<dbReference type="EC" id="2.7.13.3" evidence="2"/>
<sequence length="877" mass="95635">MADIGRLSDALRLRIMEWFTRLRRWWDALPGLGRATGHTLVYDVMLAVGLMSLITLMATSIDSGPGLLFNSTTAITVLWSLPAAVPLILRRVWPEYAAWMYVALTFAHLVFGPAIVFSDFFAPIMLYSVLLYGKAAHTIRFVTAACATTVFAGLVWGVAFMLGPMFPAAPWSLKVDWESWLPHALFLPACPGYDSTAQSMRYGCGAAVAIEGGTGAAAIGVCMVSVIIMAFWQRARRTTLDAMRQRNEALEARKAEEARIAALAERARIARDMHDVVAHTLSTIIVQADGGRYAGANDITVARTTMATIRSEATRAQHDMRRLFDVFGTAETPQGYADIPILLNKSFNASMHVSRTVSGTVQEERLPDHAGEALFRVVQEGLTNARKYAGAGAHVRIDESWTPTDVTIAITDDGRGAQATEDGHAPGYGLMGMRERIEALGGNVTAGPRPNGGFALNAVVPLQTGIIGTDSSNGEDSPIGSGSPARADGSDRLAGTDTRHTASDSLDRDIDSRLPRWSRRFIQWLKRTAASLRSRSFDQGDVSDLNWIGRLARWTQRHYLLMDILGTVILVVLFHSSTYYDLQVLANDGIWDPAEHTLATLLTIVLLAPLAFRRRFPETSALVVALLSGMQLLLPPSIMSNAALAVNVFALVSVYSAVLYGREQAWRWVSVALVADSWLYGIKLMAGRSGTSTVRVLAQMVMPDRYSSEIWTIVFGGLAPGGMVMLAGFACIASARWVRSRGANALVLQQREEALRAEQERQKVLAANLERERIGAAMQAEVLATLESVIAQTAEGIAALNSSPAPDGMQIAALFTAIGARGRAALAHMRELLTVLRETGFSDEQHAARRRRCNCGRSDRWMTNCCSANRPRRSMRI</sequence>
<organism evidence="12 13">
    <name type="scientific">Bifidobacterium reuteri DSM 23975</name>
    <dbReference type="NCBI Taxonomy" id="1437610"/>
    <lineage>
        <taxon>Bacteria</taxon>
        <taxon>Bacillati</taxon>
        <taxon>Actinomycetota</taxon>
        <taxon>Actinomycetes</taxon>
        <taxon>Bifidobacteriales</taxon>
        <taxon>Bifidobacteriaceae</taxon>
        <taxon>Bifidobacterium</taxon>
    </lineage>
</organism>
<keyword evidence="5" id="KW-0547">Nucleotide-binding</keyword>
<proteinExistence type="predicted"/>
<dbReference type="Proteomes" id="UP000028984">
    <property type="component" value="Unassembled WGS sequence"/>
</dbReference>
<dbReference type="Pfam" id="PF23539">
    <property type="entry name" value="DUF7134"/>
    <property type="match status" value="2"/>
</dbReference>
<dbReference type="GO" id="GO:0005524">
    <property type="term" value="F:ATP binding"/>
    <property type="evidence" value="ECO:0007669"/>
    <property type="project" value="UniProtKB-KW"/>
</dbReference>
<dbReference type="GO" id="GO:0016020">
    <property type="term" value="C:membrane"/>
    <property type="evidence" value="ECO:0007669"/>
    <property type="project" value="InterPro"/>
</dbReference>
<reference evidence="12 13" key="1">
    <citation type="submission" date="2014-03" db="EMBL/GenBank/DDBJ databases">
        <title>Genomics of Bifidobacteria.</title>
        <authorList>
            <person name="Ventura M."/>
            <person name="Milani C."/>
            <person name="Lugli G.A."/>
        </authorList>
    </citation>
    <scope>NUCLEOTIDE SEQUENCE [LARGE SCALE GENOMIC DNA]</scope>
    <source>
        <strain evidence="12 13">DSM 23975</strain>
    </source>
</reference>
<accession>A0A087CV82</accession>
<comment type="caution">
    <text evidence="12">The sequence shown here is derived from an EMBL/GenBank/DDBJ whole genome shotgun (WGS) entry which is preliminary data.</text>
</comment>
<name>A0A087CV82_9BIFI</name>
<keyword evidence="7" id="KW-0067">ATP-binding</keyword>
<keyword evidence="10" id="KW-0812">Transmembrane</keyword>
<evidence type="ECO:0000256" key="7">
    <source>
        <dbReference type="ARBA" id="ARBA00022840"/>
    </source>
</evidence>
<dbReference type="SMART" id="SM00387">
    <property type="entry name" value="HATPase_c"/>
    <property type="match status" value="1"/>
</dbReference>
<keyword evidence="8" id="KW-0902">Two-component regulatory system</keyword>
<feature type="transmembrane region" description="Helical" evidence="10">
    <location>
        <begin position="40"/>
        <end position="60"/>
    </location>
</feature>
<dbReference type="Pfam" id="PF02518">
    <property type="entry name" value="HATPase_c"/>
    <property type="match status" value="1"/>
</dbReference>
<evidence type="ECO:0000256" key="10">
    <source>
        <dbReference type="SAM" id="Phobius"/>
    </source>
</evidence>
<dbReference type="STRING" id="1437610.BREU_0206"/>
<dbReference type="InterPro" id="IPR005467">
    <property type="entry name" value="His_kinase_dom"/>
</dbReference>
<dbReference type="SUPFAM" id="SSF55874">
    <property type="entry name" value="ATPase domain of HSP90 chaperone/DNA topoisomerase II/histidine kinase"/>
    <property type="match status" value="1"/>
</dbReference>
<evidence type="ECO:0000256" key="8">
    <source>
        <dbReference type="ARBA" id="ARBA00023012"/>
    </source>
</evidence>
<dbReference type="InterPro" id="IPR050482">
    <property type="entry name" value="Sensor_HK_TwoCompSys"/>
</dbReference>
<evidence type="ECO:0000256" key="4">
    <source>
        <dbReference type="ARBA" id="ARBA00022679"/>
    </source>
</evidence>
<feature type="transmembrane region" description="Helical" evidence="10">
    <location>
        <begin position="101"/>
        <end position="129"/>
    </location>
</feature>
<evidence type="ECO:0000256" key="6">
    <source>
        <dbReference type="ARBA" id="ARBA00022777"/>
    </source>
</evidence>
<feature type="transmembrane region" description="Helical" evidence="10">
    <location>
        <begin position="559"/>
        <end position="576"/>
    </location>
</feature>
<dbReference type="PANTHER" id="PTHR24421:SF10">
    <property type="entry name" value="NITRATE_NITRITE SENSOR PROTEIN NARQ"/>
    <property type="match status" value="1"/>
</dbReference>
<feature type="transmembrane region" description="Helical" evidence="10">
    <location>
        <begin position="67"/>
        <end position="89"/>
    </location>
</feature>
<keyword evidence="10" id="KW-1133">Transmembrane helix</keyword>
<evidence type="ECO:0000259" key="11">
    <source>
        <dbReference type="PROSITE" id="PS50109"/>
    </source>
</evidence>
<comment type="catalytic activity">
    <reaction evidence="1">
        <text>ATP + protein L-histidine = ADP + protein N-phospho-L-histidine.</text>
        <dbReference type="EC" id="2.7.13.3"/>
    </reaction>
</comment>
<dbReference type="InterPro" id="IPR003594">
    <property type="entry name" value="HATPase_dom"/>
</dbReference>
<evidence type="ECO:0000313" key="13">
    <source>
        <dbReference type="Proteomes" id="UP000028984"/>
    </source>
</evidence>
<dbReference type="InterPro" id="IPR055558">
    <property type="entry name" value="DUF7134"/>
</dbReference>
<dbReference type="InterPro" id="IPR011712">
    <property type="entry name" value="Sig_transdc_His_kin_sub3_dim/P"/>
</dbReference>
<dbReference type="GO" id="GO:0000155">
    <property type="term" value="F:phosphorelay sensor kinase activity"/>
    <property type="evidence" value="ECO:0007669"/>
    <property type="project" value="InterPro"/>
</dbReference>
<evidence type="ECO:0000256" key="5">
    <source>
        <dbReference type="ARBA" id="ARBA00022741"/>
    </source>
</evidence>
<evidence type="ECO:0000313" key="12">
    <source>
        <dbReference type="EMBL" id="KFI87182.1"/>
    </source>
</evidence>
<dbReference type="Pfam" id="PF07730">
    <property type="entry name" value="HisKA_3"/>
    <property type="match status" value="1"/>
</dbReference>
<dbReference type="EMBL" id="JGZK01000003">
    <property type="protein sequence ID" value="KFI87182.1"/>
    <property type="molecule type" value="Genomic_DNA"/>
</dbReference>
<feature type="transmembrane region" description="Helical" evidence="10">
    <location>
        <begin position="668"/>
        <end position="686"/>
    </location>
</feature>
<feature type="region of interest" description="Disordered" evidence="9">
    <location>
        <begin position="467"/>
        <end position="505"/>
    </location>
</feature>
<feature type="transmembrane region" description="Helical" evidence="10">
    <location>
        <begin position="141"/>
        <end position="162"/>
    </location>
</feature>
<dbReference type="eggNOG" id="COG4585">
    <property type="taxonomic scope" value="Bacteria"/>
</dbReference>
<dbReference type="PANTHER" id="PTHR24421">
    <property type="entry name" value="NITRATE/NITRITE SENSOR PROTEIN NARX-RELATED"/>
    <property type="match status" value="1"/>
</dbReference>
<keyword evidence="6 12" id="KW-0418">Kinase</keyword>
<evidence type="ECO:0000256" key="2">
    <source>
        <dbReference type="ARBA" id="ARBA00012438"/>
    </source>
</evidence>
<protein>
    <recommendedName>
        <fullName evidence="2">histidine kinase</fullName>
        <ecNumber evidence="2">2.7.13.3</ecNumber>
    </recommendedName>
</protein>
<keyword evidence="13" id="KW-1185">Reference proteome</keyword>
<evidence type="ECO:0000256" key="9">
    <source>
        <dbReference type="SAM" id="MobiDB-lite"/>
    </source>
</evidence>
<gene>
    <name evidence="12" type="ORF">BREU_0206</name>
</gene>
<dbReference type="Gene3D" id="1.20.5.1930">
    <property type="match status" value="1"/>
</dbReference>
<dbReference type="AlphaFoldDB" id="A0A087CV82"/>
<feature type="transmembrane region" description="Helical" evidence="10">
    <location>
        <begin position="619"/>
        <end position="638"/>
    </location>
</feature>
<dbReference type="InterPro" id="IPR036890">
    <property type="entry name" value="HATPase_C_sf"/>
</dbReference>
<feature type="transmembrane region" description="Helical" evidence="10">
    <location>
        <begin position="644"/>
        <end position="661"/>
    </location>
</feature>
<dbReference type="CDD" id="cd16917">
    <property type="entry name" value="HATPase_UhpB-NarQ-NarX-like"/>
    <property type="match status" value="1"/>
</dbReference>
<feature type="domain" description="Histidine kinase" evidence="11">
    <location>
        <begin position="374"/>
        <end position="464"/>
    </location>
</feature>
<keyword evidence="4 12" id="KW-0808">Transferase</keyword>
<evidence type="ECO:0000256" key="3">
    <source>
        <dbReference type="ARBA" id="ARBA00022553"/>
    </source>
</evidence>
<feature type="transmembrane region" description="Helical" evidence="10">
    <location>
        <begin position="215"/>
        <end position="232"/>
    </location>
</feature>
<dbReference type="PROSITE" id="PS50109">
    <property type="entry name" value="HIS_KIN"/>
    <property type="match status" value="1"/>
</dbReference>
<feature type="transmembrane region" description="Helical" evidence="10">
    <location>
        <begin position="596"/>
        <end position="612"/>
    </location>
</feature>
<feature type="transmembrane region" description="Helical" evidence="10">
    <location>
        <begin position="710"/>
        <end position="732"/>
    </location>
</feature>
<dbReference type="GO" id="GO:0046983">
    <property type="term" value="F:protein dimerization activity"/>
    <property type="evidence" value="ECO:0007669"/>
    <property type="project" value="InterPro"/>
</dbReference>